<evidence type="ECO:0000256" key="1">
    <source>
        <dbReference type="SAM" id="MobiDB-lite"/>
    </source>
</evidence>
<dbReference type="AlphaFoldDB" id="Q30XZ7"/>
<name>Q30XZ7_OLEA2</name>
<organism evidence="2 3">
    <name type="scientific">Oleidesulfovibrio alaskensis (strain ATCC BAA-1058 / DSM 17464 / G20)</name>
    <name type="common">Desulfovibrio alaskensis</name>
    <dbReference type="NCBI Taxonomy" id="207559"/>
    <lineage>
        <taxon>Bacteria</taxon>
        <taxon>Pseudomonadati</taxon>
        <taxon>Thermodesulfobacteriota</taxon>
        <taxon>Desulfovibrionia</taxon>
        <taxon>Desulfovibrionales</taxon>
        <taxon>Desulfovibrionaceae</taxon>
        <taxon>Oleidesulfovibrio</taxon>
    </lineage>
</organism>
<evidence type="ECO:0000313" key="3">
    <source>
        <dbReference type="Proteomes" id="UP000002710"/>
    </source>
</evidence>
<accession>Q30XZ7</accession>
<dbReference type="Proteomes" id="UP000002710">
    <property type="component" value="Chromosome"/>
</dbReference>
<keyword evidence="3" id="KW-1185">Reference proteome</keyword>
<gene>
    <name evidence="2" type="ordered locus">Dde_2653</name>
</gene>
<dbReference type="EMBL" id="CP000112">
    <property type="protein sequence ID" value="ABB39449.1"/>
    <property type="molecule type" value="Genomic_DNA"/>
</dbReference>
<reference evidence="2 3" key="1">
    <citation type="journal article" date="2011" name="J. Bacteriol.">
        <title>Complete genome sequence and updated annotation of Desulfovibrio alaskensis G20.</title>
        <authorList>
            <person name="Hauser L.J."/>
            <person name="Land M.L."/>
            <person name="Brown S.D."/>
            <person name="Larimer F."/>
            <person name="Keller K.L."/>
            <person name="Rapp-Giles B.J."/>
            <person name="Price M.N."/>
            <person name="Lin M."/>
            <person name="Bruce D.C."/>
            <person name="Detter J.C."/>
            <person name="Tapia R."/>
            <person name="Han C.S."/>
            <person name="Goodwin L.A."/>
            <person name="Cheng J.F."/>
            <person name="Pitluck S."/>
            <person name="Copeland A."/>
            <person name="Lucas S."/>
            <person name="Nolan M."/>
            <person name="Lapidus A.L."/>
            <person name="Palumbo A.V."/>
            <person name="Wall J.D."/>
        </authorList>
    </citation>
    <scope>NUCLEOTIDE SEQUENCE [LARGE SCALE GENOMIC DNA]</scope>
    <source>
        <strain evidence="3">ATCC BAA 1058 / DSM 17464 / G20</strain>
    </source>
</reference>
<proteinExistence type="predicted"/>
<dbReference type="KEGG" id="dde:Dde_2653"/>
<sequence length="86" mass="9303">MTDCPQPENPQKKADSPQVRRGVQISTRAVLLPATGSRMPGDSAGNAVTHAESRSFPASLMPRRCRTRTAKQKSAPEVRPVPVLKP</sequence>
<protein>
    <submittedName>
        <fullName evidence="2">Uncharacterized protein</fullName>
    </submittedName>
</protein>
<evidence type="ECO:0000313" key="2">
    <source>
        <dbReference type="EMBL" id="ABB39449.1"/>
    </source>
</evidence>
<feature type="region of interest" description="Disordered" evidence="1">
    <location>
        <begin position="1"/>
        <end position="86"/>
    </location>
</feature>
<dbReference type="HOGENOM" id="CLU_2492717_0_0_7"/>